<comment type="similarity">
    <text evidence="1 2">Belongs to the cytochrome P450 family.</text>
</comment>
<keyword evidence="2" id="KW-0408">Iron</keyword>
<dbReference type="InterPro" id="IPR017972">
    <property type="entry name" value="Cyt_P450_CS"/>
</dbReference>
<dbReference type="EC" id="1.14.-.-" evidence="3"/>
<keyword evidence="2" id="KW-0503">Monooxygenase</keyword>
<organism evidence="3 4">
    <name type="scientific">Nonomuraea indica</name>
    <dbReference type="NCBI Taxonomy" id="1581193"/>
    <lineage>
        <taxon>Bacteria</taxon>
        <taxon>Bacillati</taxon>
        <taxon>Actinomycetota</taxon>
        <taxon>Actinomycetes</taxon>
        <taxon>Streptosporangiales</taxon>
        <taxon>Streptosporangiaceae</taxon>
        <taxon>Nonomuraea</taxon>
    </lineage>
</organism>
<dbReference type="GO" id="GO:0016491">
    <property type="term" value="F:oxidoreductase activity"/>
    <property type="evidence" value="ECO:0007669"/>
    <property type="project" value="UniProtKB-KW"/>
</dbReference>
<evidence type="ECO:0000256" key="2">
    <source>
        <dbReference type="RuleBase" id="RU000461"/>
    </source>
</evidence>
<dbReference type="InterPro" id="IPR002397">
    <property type="entry name" value="Cyt_P450_B"/>
</dbReference>
<dbReference type="CDD" id="cd11030">
    <property type="entry name" value="CYP105-like"/>
    <property type="match status" value="1"/>
</dbReference>
<dbReference type="InterPro" id="IPR036396">
    <property type="entry name" value="Cyt_P450_sf"/>
</dbReference>
<dbReference type="InterPro" id="IPR001128">
    <property type="entry name" value="Cyt_P450"/>
</dbReference>
<comment type="caution">
    <text evidence="3">The sequence shown here is derived from an EMBL/GenBank/DDBJ whole genome shotgun (WGS) entry which is preliminary data.</text>
</comment>
<dbReference type="PRINTS" id="PR00385">
    <property type="entry name" value="P450"/>
</dbReference>
<keyword evidence="4" id="KW-1185">Reference proteome</keyword>
<evidence type="ECO:0000256" key="1">
    <source>
        <dbReference type="ARBA" id="ARBA00010617"/>
    </source>
</evidence>
<dbReference type="PANTHER" id="PTHR46696">
    <property type="entry name" value="P450, PUTATIVE (EUROFUNG)-RELATED"/>
    <property type="match status" value="1"/>
</dbReference>
<dbReference type="Gene3D" id="1.10.630.10">
    <property type="entry name" value="Cytochrome P450"/>
    <property type="match status" value="1"/>
</dbReference>
<proteinExistence type="inferred from homology"/>
<keyword evidence="2 3" id="KW-0560">Oxidoreductase</keyword>
<reference evidence="3 4" key="1">
    <citation type="submission" date="2024-10" db="EMBL/GenBank/DDBJ databases">
        <title>The Natural Products Discovery Center: Release of the First 8490 Sequenced Strains for Exploring Actinobacteria Biosynthetic Diversity.</title>
        <authorList>
            <person name="Kalkreuter E."/>
            <person name="Kautsar S.A."/>
            <person name="Yang D."/>
            <person name="Bader C.D."/>
            <person name="Teijaro C.N."/>
            <person name="Fluegel L."/>
            <person name="Davis C.M."/>
            <person name="Simpson J.R."/>
            <person name="Lauterbach L."/>
            <person name="Steele A.D."/>
            <person name="Gui C."/>
            <person name="Meng S."/>
            <person name="Li G."/>
            <person name="Viehrig K."/>
            <person name="Ye F."/>
            <person name="Su P."/>
            <person name="Kiefer A.F."/>
            <person name="Nichols A."/>
            <person name="Cepeda A.J."/>
            <person name="Yan W."/>
            <person name="Fan B."/>
            <person name="Jiang Y."/>
            <person name="Adhikari A."/>
            <person name="Zheng C.-J."/>
            <person name="Schuster L."/>
            <person name="Cowan T.M."/>
            <person name="Smanski M.J."/>
            <person name="Chevrette M.G."/>
            <person name="De Carvalho L.P.S."/>
            <person name="Shen B."/>
        </authorList>
    </citation>
    <scope>NUCLEOTIDE SEQUENCE [LARGE SCALE GENOMIC DNA]</scope>
    <source>
        <strain evidence="3 4">NPDC049503</strain>
    </source>
</reference>
<accession>A0ABW7ZZI9</accession>
<evidence type="ECO:0000313" key="4">
    <source>
        <dbReference type="Proteomes" id="UP001612928"/>
    </source>
</evidence>
<dbReference type="PROSITE" id="PS00086">
    <property type="entry name" value="CYTOCHROME_P450"/>
    <property type="match status" value="1"/>
</dbReference>
<keyword evidence="2" id="KW-0479">Metal-binding</keyword>
<dbReference type="SUPFAM" id="SSF48264">
    <property type="entry name" value="Cytochrome P450"/>
    <property type="match status" value="1"/>
</dbReference>
<dbReference type="PANTHER" id="PTHR46696:SF6">
    <property type="entry name" value="P450, PUTATIVE (EUROFUNG)-RELATED"/>
    <property type="match status" value="1"/>
</dbReference>
<gene>
    <name evidence="3" type="ORF">ACIBP5_06520</name>
</gene>
<keyword evidence="2" id="KW-0349">Heme</keyword>
<evidence type="ECO:0000313" key="3">
    <source>
        <dbReference type="EMBL" id="MFI7439603.1"/>
    </source>
</evidence>
<dbReference type="PRINTS" id="PR00359">
    <property type="entry name" value="BP450"/>
</dbReference>
<name>A0ABW7ZZI9_9ACTN</name>
<protein>
    <submittedName>
        <fullName evidence="3">Cytochrome P450</fullName>
        <ecNumber evidence="3">1.14.-.-</ecNumber>
    </submittedName>
</protein>
<dbReference type="Proteomes" id="UP001612928">
    <property type="component" value="Unassembled WGS sequence"/>
</dbReference>
<sequence>MSDSEFPLVQFMREGFDPVAELARIQTEQPVFPMAIPGGQTVYLVTRYNDVRNVLGDHERFSNDFGNVIGLGSTQEDPGGLGFRDPPEHTRLRKYLTPEFTMRRLRRLEPRIEAMVEEHLDRMEAQGSPADLVESFALPIPSLVVCELLGVPYEERAGFLKMSTDRFDFTAGPEASLQAINDAMTYLTDLVARERLDPGDGLLGQLLREHGDELDDRTLASMADGMLTGGHDTSTSMLALGTLWLLANPEQAAKVREVDGYVVQVVEELLRYMSVVQVAFPRFAREDLELHGQLIKKGEMVLCSLAAANRDPNLGGDMNEVKPYRDTVGSHLAFGHGIHRCIGAPLAQMEMRIAFPALLRRFPGLHVAGEVPFRKLAIVYGVEKLPVAW</sequence>
<dbReference type="RefSeq" id="WP_397019241.1">
    <property type="nucleotide sequence ID" value="NZ_JBITMB010000002.1"/>
</dbReference>
<dbReference type="Pfam" id="PF00067">
    <property type="entry name" value="p450"/>
    <property type="match status" value="2"/>
</dbReference>
<dbReference type="EMBL" id="JBITMB010000002">
    <property type="protein sequence ID" value="MFI7439603.1"/>
    <property type="molecule type" value="Genomic_DNA"/>
</dbReference>